<dbReference type="PANTHER" id="PTHR15454">
    <property type="entry name" value="NISCHARIN RELATED"/>
    <property type="match status" value="1"/>
</dbReference>
<keyword evidence="3" id="KW-0433">Leucine-rich repeat</keyword>
<dbReference type="InterPro" id="IPR003591">
    <property type="entry name" value="Leu-rich_rpt_typical-subtyp"/>
</dbReference>
<name>A0A067PZV6_9AGAM</name>
<organism evidence="6 7">
    <name type="scientific">Jaapia argillacea MUCL 33604</name>
    <dbReference type="NCBI Taxonomy" id="933084"/>
    <lineage>
        <taxon>Eukaryota</taxon>
        <taxon>Fungi</taxon>
        <taxon>Dikarya</taxon>
        <taxon>Basidiomycota</taxon>
        <taxon>Agaricomycotina</taxon>
        <taxon>Agaricomycetes</taxon>
        <taxon>Agaricomycetidae</taxon>
        <taxon>Jaapiales</taxon>
        <taxon>Jaapiaceae</taxon>
        <taxon>Jaapia</taxon>
    </lineage>
</organism>
<feature type="region of interest" description="Disordered" evidence="5">
    <location>
        <begin position="271"/>
        <end position="298"/>
    </location>
</feature>
<feature type="region of interest" description="Disordered" evidence="5">
    <location>
        <begin position="609"/>
        <end position="719"/>
    </location>
</feature>
<dbReference type="Proteomes" id="UP000027265">
    <property type="component" value="Unassembled WGS sequence"/>
</dbReference>
<dbReference type="FunCoup" id="A0A067PZV6">
    <property type="interactions" value="306"/>
</dbReference>
<keyword evidence="7" id="KW-1185">Reference proteome</keyword>
<protein>
    <submittedName>
        <fullName evidence="6">Uncharacterized protein</fullName>
    </submittedName>
</protein>
<evidence type="ECO:0000256" key="5">
    <source>
        <dbReference type="SAM" id="MobiDB-lite"/>
    </source>
</evidence>
<keyword evidence="2" id="KW-0963">Cytoplasm</keyword>
<proteinExistence type="predicted"/>
<dbReference type="AlphaFoldDB" id="A0A067PZV6"/>
<dbReference type="HOGENOM" id="CLU_009538_1_0_1"/>
<dbReference type="EMBL" id="KL197724">
    <property type="protein sequence ID" value="KDQ55876.1"/>
    <property type="molecule type" value="Genomic_DNA"/>
</dbReference>
<dbReference type="InParanoid" id="A0A067PZV6"/>
<gene>
    <name evidence="6" type="ORF">JAAARDRAFT_159330</name>
</gene>
<feature type="region of interest" description="Disordered" evidence="5">
    <location>
        <begin position="500"/>
        <end position="589"/>
    </location>
</feature>
<evidence type="ECO:0000313" key="6">
    <source>
        <dbReference type="EMBL" id="KDQ55876.1"/>
    </source>
</evidence>
<dbReference type="InterPro" id="IPR001611">
    <property type="entry name" value="Leu-rich_rpt"/>
</dbReference>
<feature type="compositionally biased region" description="Acidic residues" evidence="5">
    <location>
        <begin position="277"/>
        <end position="286"/>
    </location>
</feature>
<sequence length="756" mass="82557">MQHEPGDEYLRRVATFIRNHEQNLAEGGFQRRRRAKRHSEPAPGSALNPLSWLTFDNNGPAPPAKPVVLSLDTQRLFYILIRLEAVGIDVGSLDVKVDSPSRPMSYINLFNDVDKSDAMSFTSFRSSFSAVSRLSLGGSWWGRQAPPTVDSELKYIYSSFTKLPALTLTAPGRKMIAELANDSPNENALPLNCFKNLQSLECIDIDPRTLLGWDRLADSLWSLTVKKSGVEDVSDIFIGAVLDDQARREGTISRSRKRKIGPSRQASFYSTNLPESVAEDEGEDDTTTPTLDDTSVSSPEVKLPAHKWAFLRHLCLADNALTFLPASPLPYLSSITHLDLSSNLLVSVPPGLTTLHRMVSLNLADNMIDSVLGIYTMLGQVLHLNLAHNRLESICGLERLLALERVDLRGNLIEESAEVGRLATLPNIAEVWVEGNPFMELEDDYRVKCFEYFWKEGKQITLDGSQPGFYEKRYMTSPPPEQMTSSRPVSTAAYSPPVVPVGHRSVGNETKLTPTGSPGLTPTTSPPSSQTASPHLGPVIGRGRRRKHTRIVDLDAEAEMPGGHGRMTSDGKLAARKDHSPMKSSSLARPEQVLFAATSLAAIPLEPPAVDLTEDTPPPSSPPKAAVASSPRPTPRSRHGRSQTSYSPSSTAFAPSTPPTSSTPPASQSPIAAQTINRRSATLSRANKAALRKARVSASVYEPPASNPEGDDEGAAQKEAEAFRARIEALRSDMGDGWLKVFSQTELETPRREVHS</sequence>
<feature type="compositionally biased region" description="Basic and acidic residues" evidence="5">
    <location>
        <begin position="567"/>
        <end position="581"/>
    </location>
</feature>
<feature type="compositionally biased region" description="Low complexity" evidence="5">
    <location>
        <begin position="512"/>
        <end position="534"/>
    </location>
</feature>
<dbReference type="STRING" id="933084.A0A067PZV6"/>
<evidence type="ECO:0000313" key="7">
    <source>
        <dbReference type="Proteomes" id="UP000027265"/>
    </source>
</evidence>
<feature type="compositionally biased region" description="Polar residues" evidence="5">
    <location>
        <begin position="674"/>
        <end position="685"/>
    </location>
</feature>
<evidence type="ECO:0000256" key="4">
    <source>
        <dbReference type="ARBA" id="ARBA00022737"/>
    </source>
</evidence>
<reference evidence="7" key="1">
    <citation type="journal article" date="2014" name="Proc. Natl. Acad. Sci. U.S.A.">
        <title>Extensive sampling of basidiomycete genomes demonstrates inadequacy of the white-rot/brown-rot paradigm for wood decay fungi.</title>
        <authorList>
            <person name="Riley R."/>
            <person name="Salamov A.A."/>
            <person name="Brown D.W."/>
            <person name="Nagy L.G."/>
            <person name="Floudas D."/>
            <person name="Held B.W."/>
            <person name="Levasseur A."/>
            <person name="Lombard V."/>
            <person name="Morin E."/>
            <person name="Otillar R."/>
            <person name="Lindquist E.A."/>
            <person name="Sun H."/>
            <person name="LaButti K.M."/>
            <person name="Schmutz J."/>
            <person name="Jabbour D."/>
            <person name="Luo H."/>
            <person name="Baker S.E."/>
            <person name="Pisabarro A.G."/>
            <person name="Walton J.D."/>
            <person name="Blanchette R.A."/>
            <person name="Henrissat B."/>
            <person name="Martin F."/>
            <person name="Cullen D."/>
            <person name="Hibbett D.S."/>
            <person name="Grigoriev I.V."/>
        </authorList>
    </citation>
    <scope>NUCLEOTIDE SEQUENCE [LARGE SCALE GENOMIC DNA]</scope>
    <source>
        <strain evidence="7">MUCL 33604</strain>
    </source>
</reference>
<keyword evidence="4" id="KW-0677">Repeat</keyword>
<dbReference type="PANTHER" id="PTHR15454:SF69">
    <property type="entry name" value="SERINE_THREONINE-PROTEIN KINASE 11-INTERACTING PROTEIN"/>
    <property type="match status" value="1"/>
</dbReference>
<feature type="compositionally biased region" description="Low complexity" evidence="5">
    <location>
        <begin position="663"/>
        <end position="673"/>
    </location>
</feature>
<dbReference type="GO" id="GO:0005737">
    <property type="term" value="C:cytoplasm"/>
    <property type="evidence" value="ECO:0007669"/>
    <property type="project" value="UniProtKB-SubCell"/>
</dbReference>
<dbReference type="SMART" id="SM00369">
    <property type="entry name" value="LRR_TYP"/>
    <property type="match status" value="2"/>
</dbReference>
<dbReference type="Gene3D" id="3.80.10.10">
    <property type="entry name" value="Ribonuclease Inhibitor"/>
    <property type="match status" value="2"/>
</dbReference>
<evidence type="ECO:0000256" key="3">
    <source>
        <dbReference type="ARBA" id="ARBA00022614"/>
    </source>
</evidence>
<feature type="compositionally biased region" description="Low complexity" evidence="5">
    <location>
        <begin position="644"/>
        <end position="655"/>
    </location>
</feature>
<dbReference type="InterPro" id="IPR032675">
    <property type="entry name" value="LRR_dom_sf"/>
</dbReference>
<dbReference type="OrthoDB" id="676979at2759"/>
<evidence type="ECO:0000256" key="1">
    <source>
        <dbReference type="ARBA" id="ARBA00004496"/>
    </source>
</evidence>
<dbReference type="SUPFAM" id="SSF52075">
    <property type="entry name" value="Outer arm dynein light chain 1"/>
    <property type="match status" value="1"/>
</dbReference>
<accession>A0A067PZV6</accession>
<evidence type="ECO:0000256" key="2">
    <source>
        <dbReference type="ARBA" id="ARBA00022490"/>
    </source>
</evidence>
<comment type="subcellular location">
    <subcellularLocation>
        <location evidence="1">Cytoplasm</location>
    </subcellularLocation>
</comment>
<dbReference type="PROSITE" id="PS51450">
    <property type="entry name" value="LRR"/>
    <property type="match status" value="1"/>
</dbReference>